<sequence>MNQHGVVYGSLKLIGECPSPTFLLKGFRIWQRWYVQVYCIFNEFHVLPKRRQSFHLEQRMNLKTFMALTVLIAALQTGKSSQSQRRSREFEVKSPQSNVAETIDTNYQTLTSKVSSMVTVLNSCERERDMLKKLVNGGKKNNEETTLKLKALINACEQESSKANAIADQSLRKLEEEHKLLFNYMVTSELGTPYPGVAKYTNYISTRFRMQPLTQHQALKPEFGPVMNDVINFRYRINIPKCMEVATGNDQRPSIFIAIISAAENSRKRNAIRNTWRQHLRTVRDKRGFYFIHFGFFLGIPNDMAAQKLIEDETNTHKDIIQIDMQDSYRNLTLKVAGVLNWINGNCKATNFVFKVDDDIYVNVHNLAYFVELNRQERNIFGRIPRDRYDNNWGPMRDGQHGISLDAWPWTTYPDYIQGSAYLIHGDLILPLLAAFQTTPMIPFEDVFLTGIAAEKAGIKKRFSQDQPSILANYAVDDVCDAHNFIAWVGQSLPHQEVDNFYRGASVCYVKNSLGMKTKVDYANALPFRFSA</sequence>
<accession>A0A164PGT3</accession>
<evidence type="ECO:0000256" key="3">
    <source>
        <dbReference type="ARBA" id="ARBA00022676"/>
    </source>
</evidence>
<keyword evidence="11" id="KW-1185">Reference proteome</keyword>
<gene>
    <name evidence="10" type="ORF">APZ42_029359</name>
</gene>
<dbReference type="GO" id="GO:0000139">
    <property type="term" value="C:Golgi membrane"/>
    <property type="evidence" value="ECO:0007669"/>
    <property type="project" value="UniProtKB-SubCell"/>
</dbReference>
<dbReference type="OrthoDB" id="5512589at2759"/>
<dbReference type="AlphaFoldDB" id="A0A164PGT3"/>
<keyword evidence="7" id="KW-1133">Transmembrane helix</keyword>
<dbReference type="GO" id="GO:0006493">
    <property type="term" value="P:protein O-linked glycosylation"/>
    <property type="evidence" value="ECO:0007669"/>
    <property type="project" value="TreeGrafter"/>
</dbReference>
<keyword evidence="8" id="KW-0333">Golgi apparatus</keyword>
<evidence type="ECO:0000256" key="2">
    <source>
        <dbReference type="ARBA" id="ARBA00008661"/>
    </source>
</evidence>
<dbReference type="Gene3D" id="3.90.550.50">
    <property type="match status" value="1"/>
</dbReference>
<keyword evidence="3" id="KW-0328">Glycosyltransferase</keyword>
<evidence type="ECO:0000313" key="10">
    <source>
        <dbReference type="EMBL" id="KZS06818.1"/>
    </source>
</evidence>
<keyword evidence="4" id="KW-0808">Transferase</keyword>
<evidence type="ECO:0000313" key="11">
    <source>
        <dbReference type="Proteomes" id="UP000076858"/>
    </source>
</evidence>
<evidence type="ECO:0000256" key="9">
    <source>
        <dbReference type="ARBA" id="ARBA00023136"/>
    </source>
</evidence>
<reference evidence="10 11" key="1">
    <citation type="submission" date="2016-03" db="EMBL/GenBank/DDBJ databases">
        <title>EvidentialGene: Evidence-directed Construction of Genes on Genomes.</title>
        <authorList>
            <person name="Gilbert D.G."/>
            <person name="Choi J.-H."/>
            <person name="Mockaitis K."/>
            <person name="Colbourne J."/>
            <person name="Pfrender M."/>
        </authorList>
    </citation>
    <scope>NUCLEOTIDE SEQUENCE [LARGE SCALE GENOMIC DNA]</scope>
    <source>
        <strain evidence="10 11">Xinb3</strain>
        <tissue evidence="10">Complete organism</tissue>
    </source>
</reference>
<evidence type="ECO:0000256" key="1">
    <source>
        <dbReference type="ARBA" id="ARBA00004323"/>
    </source>
</evidence>
<evidence type="ECO:0000256" key="8">
    <source>
        <dbReference type="ARBA" id="ARBA00023034"/>
    </source>
</evidence>
<protein>
    <recommendedName>
        <fullName evidence="12">Hexosyltransferase</fullName>
    </recommendedName>
</protein>
<organism evidence="10 11">
    <name type="scientific">Daphnia magna</name>
    <dbReference type="NCBI Taxonomy" id="35525"/>
    <lineage>
        <taxon>Eukaryota</taxon>
        <taxon>Metazoa</taxon>
        <taxon>Ecdysozoa</taxon>
        <taxon>Arthropoda</taxon>
        <taxon>Crustacea</taxon>
        <taxon>Branchiopoda</taxon>
        <taxon>Diplostraca</taxon>
        <taxon>Cladocera</taxon>
        <taxon>Anomopoda</taxon>
        <taxon>Daphniidae</taxon>
        <taxon>Daphnia</taxon>
    </lineage>
</organism>
<proteinExistence type="inferred from homology"/>
<evidence type="ECO:0000256" key="7">
    <source>
        <dbReference type="ARBA" id="ARBA00022989"/>
    </source>
</evidence>
<keyword evidence="9" id="KW-0472">Membrane</keyword>
<dbReference type="EMBL" id="LRGB01002580">
    <property type="protein sequence ID" value="KZS06818.1"/>
    <property type="molecule type" value="Genomic_DNA"/>
</dbReference>
<comment type="subcellular location">
    <subcellularLocation>
        <location evidence="1">Golgi apparatus membrane</location>
        <topology evidence="1">Single-pass type II membrane protein</topology>
    </subcellularLocation>
</comment>
<evidence type="ECO:0000256" key="5">
    <source>
        <dbReference type="ARBA" id="ARBA00022692"/>
    </source>
</evidence>
<evidence type="ECO:0008006" key="12">
    <source>
        <dbReference type="Google" id="ProtNLM"/>
    </source>
</evidence>
<dbReference type="InterPro" id="IPR002659">
    <property type="entry name" value="Glyco_trans_31"/>
</dbReference>
<dbReference type="PANTHER" id="PTHR11214">
    <property type="entry name" value="BETA-1,3-N-ACETYLGLUCOSAMINYLTRANSFERASE"/>
    <property type="match status" value="1"/>
</dbReference>
<dbReference type="Proteomes" id="UP000076858">
    <property type="component" value="Unassembled WGS sequence"/>
</dbReference>
<dbReference type="PANTHER" id="PTHR11214:SF334">
    <property type="entry name" value="HEXOSYLTRANSFERASE"/>
    <property type="match status" value="1"/>
</dbReference>
<comment type="caution">
    <text evidence="10">The sequence shown here is derived from an EMBL/GenBank/DDBJ whole genome shotgun (WGS) entry which is preliminary data.</text>
</comment>
<dbReference type="GO" id="GO:0016758">
    <property type="term" value="F:hexosyltransferase activity"/>
    <property type="evidence" value="ECO:0007669"/>
    <property type="project" value="InterPro"/>
</dbReference>
<comment type="similarity">
    <text evidence="2">Belongs to the glycosyltransferase 31 family.</text>
</comment>
<evidence type="ECO:0000256" key="6">
    <source>
        <dbReference type="ARBA" id="ARBA00022968"/>
    </source>
</evidence>
<evidence type="ECO:0000256" key="4">
    <source>
        <dbReference type="ARBA" id="ARBA00022679"/>
    </source>
</evidence>
<keyword evidence="6" id="KW-0735">Signal-anchor</keyword>
<keyword evidence="5" id="KW-0812">Transmembrane</keyword>
<dbReference type="Pfam" id="PF01762">
    <property type="entry name" value="Galactosyl_T"/>
    <property type="match status" value="1"/>
</dbReference>
<dbReference type="STRING" id="35525.A0A164PGT3"/>
<name>A0A164PGT3_9CRUS</name>